<evidence type="ECO:0000256" key="2">
    <source>
        <dbReference type="ARBA" id="ARBA00050613"/>
    </source>
</evidence>
<reference evidence="8" key="1">
    <citation type="submission" date="2020-11" db="EMBL/GenBank/DDBJ databases">
        <authorList>
            <person name="Tran Van P."/>
        </authorList>
    </citation>
    <scope>NUCLEOTIDE SEQUENCE</scope>
</reference>
<organism evidence="8">
    <name type="scientific">Timema genevievae</name>
    <name type="common">Walking stick</name>
    <dbReference type="NCBI Taxonomy" id="629358"/>
    <lineage>
        <taxon>Eukaryota</taxon>
        <taxon>Metazoa</taxon>
        <taxon>Ecdysozoa</taxon>
        <taxon>Arthropoda</taxon>
        <taxon>Hexapoda</taxon>
        <taxon>Insecta</taxon>
        <taxon>Pterygota</taxon>
        <taxon>Neoptera</taxon>
        <taxon>Polyneoptera</taxon>
        <taxon>Phasmatodea</taxon>
        <taxon>Timematodea</taxon>
        <taxon>Timematoidea</taxon>
        <taxon>Timematidae</taxon>
        <taxon>Timema</taxon>
    </lineage>
</organism>
<evidence type="ECO:0000256" key="4">
    <source>
        <dbReference type="ARBA" id="ARBA00060557"/>
    </source>
</evidence>
<name>A0A7R9JPC4_TIMGE</name>
<comment type="similarity">
    <text evidence="1">Belongs to the NAD(P)-dependent epimerase/dehydratase family.</text>
</comment>
<evidence type="ECO:0000259" key="7">
    <source>
        <dbReference type="Pfam" id="PF01370"/>
    </source>
</evidence>
<proteinExistence type="inferred from homology"/>
<dbReference type="InterPro" id="IPR001509">
    <property type="entry name" value="Epimerase_deHydtase"/>
</dbReference>
<dbReference type="PANTHER" id="PTHR42687:SF1">
    <property type="entry name" value="L-THREONINE 3-DEHYDROGENASE, MITOCHONDRIAL"/>
    <property type="match status" value="1"/>
</dbReference>
<evidence type="ECO:0000256" key="3">
    <source>
        <dbReference type="ARBA" id="ARBA00059023"/>
    </source>
</evidence>
<dbReference type="PANTHER" id="PTHR42687">
    <property type="entry name" value="L-THREONINE 3-DEHYDROGENASE"/>
    <property type="match status" value="1"/>
</dbReference>
<dbReference type="Gene3D" id="2.160.20.80">
    <property type="entry name" value="E3 ubiquitin-protein ligase SopA"/>
    <property type="match status" value="1"/>
</dbReference>
<gene>
    <name evidence="8" type="ORF">TGEB3V08_LOCUS1015</name>
</gene>
<dbReference type="AlphaFoldDB" id="A0A7R9JPC4"/>
<dbReference type="GO" id="GO:0008743">
    <property type="term" value="F:L-threonine 3-dehydrogenase activity"/>
    <property type="evidence" value="ECO:0007669"/>
    <property type="project" value="UniProtKB-EC"/>
</dbReference>
<sequence length="506" mass="57922">MLCRRAVRLIASFSKNLVQTSWMARQYHGKNEWEFDPTDSKVSPRILITGVTLVPCDKGRWNLARVTLVPCDKGRWNLARVTLVPCDKRRWNLARVTLVPCDKGRWNLAGVNLVPCYKGRWNLARMTLVPCYKGRWNLTRVTLVPCDKRRWNLARATLVPCDKGRWNLTRVTLVPCDKGRWNLTRVTLVPCDKGRCSCGQLGPVMAQYLRSKYGAGNVIMSDIIKPSKEIARDAVSVPGPYIFADVLDFKGLQKIVVMHRIDWIIHFSALLSAIGEQNVPLAVRVNIEGAHNVIELAKQYKLKLFLPSTIGAFGPESPRNPTPNVTIQRPKTIYGVSKVHAELMGEYYHYRFGLDFRCLRFPGVISGDPPGGGTTDYAVAIFFDILQNKKFECYLRPDTRLPMMHIEDCKRAIWEFMITPEDALRRRVYNVTAMSFTPEELMTAIKKHIPSADITYRPDSRQLIADSWPQVFDDSEARNDWGWKHQYDIDKLVQAMITEVKEKVKP</sequence>
<dbReference type="EMBL" id="OE839315">
    <property type="protein sequence ID" value="CAD7586713.1"/>
    <property type="molecule type" value="Genomic_DNA"/>
</dbReference>
<evidence type="ECO:0000256" key="6">
    <source>
        <dbReference type="ARBA" id="ARBA00069940"/>
    </source>
</evidence>
<protein>
    <recommendedName>
        <fullName evidence="6">L-threonine 3-dehydrogenase, mitochondrial</fullName>
        <ecNumber evidence="5">1.1.1.103</ecNumber>
    </recommendedName>
</protein>
<dbReference type="FunFam" id="3.40.50.720:FF:000077">
    <property type="entry name" value="L-threonine 3-dehydrogenase, mitochondrial"/>
    <property type="match status" value="1"/>
</dbReference>
<dbReference type="CDD" id="cd05272">
    <property type="entry name" value="TDH_SDR_e"/>
    <property type="match status" value="1"/>
</dbReference>
<dbReference type="SUPFAM" id="SSF141571">
    <property type="entry name" value="Pentapeptide repeat-like"/>
    <property type="match status" value="1"/>
</dbReference>
<dbReference type="Gene3D" id="3.40.50.720">
    <property type="entry name" value="NAD(P)-binding Rossmann-like Domain"/>
    <property type="match status" value="1"/>
</dbReference>
<comment type="catalytic activity">
    <reaction evidence="2">
        <text>L-threonine + NAD(+) = (2S)-2-amino-3-oxobutanoate + NADH + H(+)</text>
        <dbReference type="Rhea" id="RHEA:13161"/>
        <dbReference type="ChEBI" id="CHEBI:15378"/>
        <dbReference type="ChEBI" id="CHEBI:57540"/>
        <dbReference type="ChEBI" id="CHEBI:57926"/>
        <dbReference type="ChEBI" id="CHEBI:57945"/>
        <dbReference type="ChEBI" id="CHEBI:78948"/>
        <dbReference type="EC" id="1.1.1.103"/>
    </reaction>
</comment>
<dbReference type="Pfam" id="PF01370">
    <property type="entry name" value="Epimerase"/>
    <property type="match status" value="1"/>
</dbReference>
<dbReference type="InterPro" id="IPR051225">
    <property type="entry name" value="NAD(P)_epim/dehydratase"/>
</dbReference>
<evidence type="ECO:0000256" key="5">
    <source>
        <dbReference type="ARBA" id="ARBA00066604"/>
    </source>
</evidence>
<dbReference type="InterPro" id="IPR036291">
    <property type="entry name" value="NAD(P)-bd_dom_sf"/>
</dbReference>
<dbReference type="EC" id="1.1.1.103" evidence="5"/>
<accession>A0A7R9JPC4</accession>
<comment type="pathway">
    <text evidence="4">Amino-acid degradation; L-threonine degradation via oxydo-reductase pathway; glycine from L-threonine: step 1/2.</text>
</comment>
<dbReference type="SUPFAM" id="SSF51735">
    <property type="entry name" value="NAD(P)-binding Rossmann-fold domains"/>
    <property type="match status" value="1"/>
</dbReference>
<feature type="domain" description="NAD-dependent epimerase/dehydratase" evidence="7">
    <location>
        <begin position="199"/>
        <end position="431"/>
    </location>
</feature>
<evidence type="ECO:0000256" key="1">
    <source>
        <dbReference type="ARBA" id="ARBA00007637"/>
    </source>
</evidence>
<dbReference type="GO" id="GO:0006567">
    <property type="term" value="P:L-threonine catabolic process"/>
    <property type="evidence" value="ECO:0007669"/>
    <property type="project" value="TreeGrafter"/>
</dbReference>
<evidence type="ECO:0000313" key="8">
    <source>
        <dbReference type="EMBL" id="CAD7586713.1"/>
    </source>
</evidence>
<comment type="function">
    <text evidence="3">Catalyzes the NAD(+)-dependent oxidation of L-threonine to 2-amino-3-ketobutyrate, mediating L-threonine catabolism.</text>
</comment>